<comment type="caution">
    <text evidence="1">The sequence shown here is derived from an EMBL/GenBank/DDBJ whole genome shotgun (WGS) entry which is preliminary data.</text>
</comment>
<dbReference type="Proteomes" id="UP001281147">
    <property type="component" value="Unassembled WGS sequence"/>
</dbReference>
<evidence type="ECO:0000313" key="1">
    <source>
        <dbReference type="EMBL" id="KAK3707930.1"/>
    </source>
</evidence>
<evidence type="ECO:0000313" key="2">
    <source>
        <dbReference type="Proteomes" id="UP001281147"/>
    </source>
</evidence>
<gene>
    <name evidence="1" type="ORF">LTR37_011782</name>
</gene>
<name>A0ACC3N2V3_9PEZI</name>
<dbReference type="EMBL" id="JAUTXU010000105">
    <property type="protein sequence ID" value="KAK3707930.1"/>
    <property type="molecule type" value="Genomic_DNA"/>
</dbReference>
<reference evidence="1" key="1">
    <citation type="submission" date="2023-07" db="EMBL/GenBank/DDBJ databases">
        <title>Black Yeasts Isolated from many extreme environments.</title>
        <authorList>
            <person name="Coleine C."/>
            <person name="Stajich J.E."/>
            <person name="Selbmann L."/>
        </authorList>
    </citation>
    <scope>NUCLEOTIDE SEQUENCE</scope>
    <source>
        <strain evidence="1">CCFEE 5714</strain>
    </source>
</reference>
<organism evidence="1 2">
    <name type="scientific">Vermiconidia calcicola</name>
    <dbReference type="NCBI Taxonomy" id="1690605"/>
    <lineage>
        <taxon>Eukaryota</taxon>
        <taxon>Fungi</taxon>
        <taxon>Dikarya</taxon>
        <taxon>Ascomycota</taxon>
        <taxon>Pezizomycotina</taxon>
        <taxon>Dothideomycetes</taxon>
        <taxon>Dothideomycetidae</taxon>
        <taxon>Mycosphaerellales</taxon>
        <taxon>Extremaceae</taxon>
        <taxon>Vermiconidia</taxon>
    </lineage>
</organism>
<sequence>MSVADLGAYGSTSYAKRMLLSQLSTSHQYPKILFVGNMCEYTQVEYACGHLRYTVRAWCIKYQETHKRCPPNVVAIEYRLDEKCGDCKDTSSKKYVVKKSPQDAQKKDDSAGSSSSASSGAGQASRSTE</sequence>
<proteinExistence type="predicted"/>
<protein>
    <submittedName>
        <fullName evidence="1">Uncharacterized protein</fullName>
    </submittedName>
</protein>
<keyword evidence="2" id="KW-1185">Reference proteome</keyword>
<accession>A0ACC3N2V3</accession>